<feature type="region of interest" description="Disordered" evidence="9">
    <location>
        <begin position="246"/>
        <end position="314"/>
    </location>
</feature>
<dbReference type="VEuPathDB" id="TriTrypDB:TcIL3000_0_24500"/>
<dbReference type="Pfam" id="PF13206">
    <property type="entry name" value="VSG_B"/>
    <property type="match status" value="1"/>
</dbReference>
<gene>
    <name evidence="12" type="ORF">TCIL3000_0_24500</name>
</gene>
<feature type="compositionally biased region" description="Low complexity" evidence="9">
    <location>
        <begin position="303"/>
        <end position="314"/>
    </location>
</feature>
<comment type="function">
    <text evidence="1">VSG forms a coat on the surface of the parasite. The trypanosome evades the immune response of the host by expressing a series of antigenically distinct VSGs from an estimated 1000 VSG genes.</text>
</comment>
<evidence type="ECO:0000256" key="8">
    <source>
        <dbReference type="ARBA" id="ARBA00023288"/>
    </source>
</evidence>
<evidence type="ECO:0000256" key="2">
    <source>
        <dbReference type="ARBA" id="ARBA00004609"/>
    </source>
</evidence>
<dbReference type="OMA" id="ETEFHEN"/>
<dbReference type="Proteomes" id="UP000000702">
    <property type="component" value="Unassembled WGS sequence"/>
</dbReference>
<evidence type="ECO:0000256" key="3">
    <source>
        <dbReference type="ARBA" id="ARBA00022475"/>
    </source>
</evidence>
<organism evidence="12 13">
    <name type="scientific">Trypanosoma congolense (strain IL3000)</name>
    <dbReference type="NCBI Taxonomy" id="1068625"/>
    <lineage>
        <taxon>Eukaryota</taxon>
        <taxon>Discoba</taxon>
        <taxon>Euglenozoa</taxon>
        <taxon>Kinetoplastea</taxon>
        <taxon>Metakinetoplastina</taxon>
        <taxon>Trypanosomatida</taxon>
        <taxon>Trypanosomatidae</taxon>
        <taxon>Trypanosoma</taxon>
        <taxon>Nannomonas</taxon>
    </lineage>
</organism>
<dbReference type="AlphaFoldDB" id="F9WJY6"/>
<name>F9WJY6_TRYCI</name>
<evidence type="ECO:0000256" key="7">
    <source>
        <dbReference type="ARBA" id="ARBA00023180"/>
    </source>
</evidence>
<evidence type="ECO:0000259" key="11">
    <source>
        <dbReference type="Pfam" id="PF13206"/>
    </source>
</evidence>
<keyword evidence="13" id="KW-1185">Reference proteome</keyword>
<keyword evidence="5 10" id="KW-0732">Signal</keyword>
<dbReference type="GO" id="GO:0005886">
    <property type="term" value="C:plasma membrane"/>
    <property type="evidence" value="ECO:0007669"/>
    <property type="project" value="UniProtKB-SubCell"/>
</dbReference>
<feature type="compositionally biased region" description="Polar residues" evidence="9">
    <location>
        <begin position="277"/>
        <end position="295"/>
    </location>
</feature>
<sequence length="341" mass="37928">MWRNAIIVLVFFHYFVEAVNCHNEPERELLCNIFRQSERVLQEFAKAELIKEAIYGPMKENALIIKGEGVSLIPSCYRPILRNQFCEYLGSERVKDGCFAESLLGTFFCICVPGAQRGTVSNLCGVDIGRHFDLWHGTFPMRDDETEDIFGNVWRNVVGKCTGGSGNVESGSEELEKLRMAVEEVENKTRLGTNGFFYFGGSEEKGCGGSDGRNVCAAYLKKDGSVSKARIPWVEKIKKAITQLQEMKREKRSLDSREKTTGRNSESIVAPPHRTGEGNTELTVQSEGAGTPPNSDRTHSKTKISTKTSPITNIPHLATNLNEDGSLLTNQEWLVIAALLN</sequence>
<reference evidence="13" key="1">
    <citation type="submission" date="2011-07" db="EMBL/GenBank/DDBJ databases">
        <title>Divergent evolution of antigenic variation in African trypanosomes.</title>
        <authorList>
            <person name="Jackson A.P."/>
            <person name="Berry A."/>
            <person name="Allison H.C."/>
            <person name="Burton P."/>
            <person name="Anderson J."/>
            <person name="Aslett M."/>
            <person name="Brown R."/>
            <person name="Corton N."/>
            <person name="Harris D."/>
            <person name="Hauser H."/>
            <person name="Gamble J."/>
            <person name="Gilderthorp R."/>
            <person name="McQuillan J."/>
            <person name="Quail M.A."/>
            <person name="Sanders M."/>
            <person name="Van Tonder A."/>
            <person name="Ginger M.L."/>
            <person name="Donelson J.E."/>
            <person name="Field M.C."/>
            <person name="Barry J.D."/>
            <person name="Berriman M."/>
            <person name="Hertz-Fowler C."/>
        </authorList>
    </citation>
    <scope>NUCLEOTIDE SEQUENCE [LARGE SCALE GENOMIC DNA]</scope>
    <source>
        <strain evidence="13">IL3000</strain>
    </source>
</reference>
<evidence type="ECO:0000256" key="5">
    <source>
        <dbReference type="ARBA" id="ARBA00022729"/>
    </source>
</evidence>
<reference evidence="12 13" key="2">
    <citation type="journal article" date="2012" name="Proc. Natl. Acad. Sci. U.S.A.">
        <title>Antigenic diversity is generated by distinct evolutionary mechanisms in African trypanosome species.</title>
        <authorList>
            <person name="Jackson A.P."/>
            <person name="Berry A."/>
            <person name="Aslett M."/>
            <person name="Allison H.C."/>
            <person name="Burton P."/>
            <person name="Vavrova-Anderson J."/>
            <person name="Brown R."/>
            <person name="Browne H."/>
            <person name="Corton N."/>
            <person name="Hauser H."/>
            <person name="Gamble J."/>
            <person name="Gilderthorp R."/>
            <person name="Marcello L."/>
            <person name="McQuillan J."/>
            <person name="Otto T.D."/>
            <person name="Quail M.A."/>
            <person name="Sanders M.J."/>
            <person name="van Tonder A."/>
            <person name="Ginger M.L."/>
            <person name="Field M.C."/>
            <person name="Barry J.D."/>
            <person name="Hertz-Fowler C."/>
            <person name="Berriman M."/>
        </authorList>
    </citation>
    <scope>NUCLEOTIDE SEQUENCE [LARGE SCALE GENOMIC DNA]</scope>
    <source>
        <strain evidence="12 13">IL3000</strain>
    </source>
</reference>
<protein>
    <submittedName>
        <fullName evidence="12">Variant surface glycoprotein</fullName>
    </submittedName>
</protein>
<evidence type="ECO:0000256" key="4">
    <source>
        <dbReference type="ARBA" id="ARBA00022622"/>
    </source>
</evidence>
<feature type="signal peptide" evidence="10">
    <location>
        <begin position="1"/>
        <end position="18"/>
    </location>
</feature>
<keyword evidence="6" id="KW-0472">Membrane</keyword>
<keyword evidence="4" id="KW-0336">GPI-anchor</keyword>
<accession>F9WJY6</accession>
<feature type="domain" description="Trypanosome variant surface glycoprotein B-type N-terminal" evidence="11">
    <location>
        <begin position="48"/>
        <end position="254"/>
    </location>
</feature>
<evidence type="ECO:0000256" key="10">
    <source>
        <dbReference type="SAM" id="SignalP"/>
    </source>
</evidence>
<evidence type="ECO:0000256" key="9">
    <source>
        <dbReference type="SAM" id="MobiDB-lite"/>
    </source>
</evidence>
<comment type="caution">
    <text evidence="12">The sequence shown here is derived from an EMBL/GenBank/DDBJ whole genome shotgun (WGS) entry which is preliminary data.</text>
</comment>
<evidence type="ECO:0000256" key="1">
    <source>
        <dbReference type="ARBA" id="ARBA00002523"/>
    </source>
</evidence>
<evidence type="ECO:0000313" key="13">
    <source>
        <dbReference type="Proteomes" id="UP000000702"/>
    </source>
</evidence>
<dbReference type="EMBL" id="CAEQ01002788">
    <property type="protein sequence ID" value="CCD17646.1"/>
    <property type="molecule type" value="Genomic_DNA"/>
</dbReference>
<feature type="compositionally biased region" description="Basic and acidic residues" evidence="9">
    <location>
        <begin position="246"/>
        <end position="261"/>
    </location>
</feature>
<dbReference type="GO" id="GO:0098552">
    <property type="term" value="C:side of membrane"/>
    <property type="evidence" value="ECO:0007669"/>
    <property type="project" value="UniProtKB-KW"/>
</dbReference>
<evidence type="ECO:0000313" key="12">
    <source>
        <dbReference type="EMBL" id="CCD17646.1"/>
    </source>
</evidence>
<keyword evidence="8" id="KW-0449">Lipoprotein</keyword>
<keyword evidence="7" id="KW-0325">Glycoprotein</keyword>
<keyword evidence="3" id="KW-1003">Cell membrane</keyword>
<comment type="subcellular location">
    <subcellularLocation>
        <location evidence="2">Cell membrane</location>
        <topology evidence="2">Lipid-anchor</topology>
        <topology evidence="2">GPI-anchor</topology>
    </subcellularLocation>
</comment>
<evidence type="ECO:0000256" key="6">
    <source>
        <dbReference type="ARBA" id="ARBA00023136"/>
    </source>
</evidence>
<dbReference type="InterPro" id="IPR025932">
    <property type="entry name" value="Trypano_VSG_B_N_dom"/>
</dbReference>
<proteinExistence type="predicted"/>
<feature type="chain" id="PRO_5003395122" evidence="10">
    <location>
        <begin position="19"/>
        <end position="341"/>
    </location>
</feature>